<feature type="chain" id="PRO_5039104932" description="Sushi domain-containing protein" evidence="6">
    <location>
        <begin position="19"/>
        <end position="279"/>
    </location>
</feature>
<dbReference type="OrthoDB" id="9984531at2759"/>
<evidence type="ECO:0000256" key="3">
    <source>
        <dbReference type="ARBA" id="ARBA00022729"/>
    </source>
</evidence>
<gene>
    <name evidence="8" type="ORF">KOW79_006003</name>
</gene>
<evidence type="ECO:0000313" key="8">
    <source>
        <dbReference type="EMBL" id="KAG7329781.1"/>
    </source>
</evidence>
<dbReference type="PROSITE" id="PS50923">
    <property type="entry name" value="SUSHI"/>
    <property type="match status" value="3"/>
</dbReference>
<comment type="subcellular location">
    <subcellularLocation>
        <location evidence="1">Virion</location>
    </subcellularLocation>
</comment>
<organism evidence="8 9">
    <name type="scientific">Hemibagrus wyckioides</name>
    <dbReference type="NCBI Taxonomy" id="337641"/>
    <lineage>
        <taxon>Eukaryota</taxon>
        <taxon>Metazoa</taxon>
        <taxon>Chordata</taxon>
        <taxon>Craniata</taxon>
        <taxon>Vertebrata</taxon>
        <taxon>Euteleostomi</taxon>
        <taxon>Actinopterygii</taxon>
        <taxon>Neopterygii</taxon>
        <taxon>Teleostei</taxon>
        <taxon>Ostariophysi</taxon>
        <taxon>Siluriformes</taxon>
        <taxon>Bagridae</taxon>
        <taxon>Hemibagrus</taxon>
    </lineage>
</organism>
<dbReference type="CDD" id="cd00033">
    <property type="entry name" value="CCP"/>
    <property type="match status" value="2"/>
</dbReference>
<keyword evidence="9" id="KW-1185">Reference proteome</keyword>
<dbReference type="PANTHER" id="PTHR45785:SF2">
    <property type="entry name" value="COMPLEMENT FACTOR H-RELATED"/>
    <property type="match status" value="1"/>
</dbReference>
<evidence type="ECO:0000256" key="4">
    <source>
        <dbReference type="ARBA" id="ARBA00023157"/>
    </source>
</evidence>
<dbReference type="EMBL" id="JAHKSW010000007">
    <property type="protein sequence ID" value="KAG7329781.1"/>
    <property type="molecule type" value="Genomic_DNA"/>
</dbReference>
<feature type="domain" description="Sushi" evidence="7">
    <location>
        <begin position="134"/>
        <end position="187"/>
    </location>
</feature>
<evidence type="ECO:0000313" key="9">
    <source>
        <dbReference type="Proteomes" id="UP000824219"/>
    </source>
</evidence>
<evidence type="ECO:0000256" key="6">
    <source>
        <dbReference type="SAM" id="SignalP"/>
    </source>
</evidence>
<feature type="domain" description="Sushi" evidence="7">
    <location>
        <begin position="20"/>
        <end position="76"/>
    </location>
</feature>
<dbReference type="InterPro" id="IPR035976">
    <property type="entry name" value="Sushi/SCR/CCP_sf"/>
</dbReference>
<protein>
    <recommendedName>
        <fullName evidence="7">Sushi domain-containing protein</fullName>
    </recommendedName>
</protein>
<accession>A0A9D3SM35</accession>
<feature type="domain" description="Sushi" evidence="7">
    <location>
        <begin position="77"/>
        <end position="133"/>
    </location>
</feature>
<sequence length="279" mass="30444">MKIILLVFLICSCLAVRGINPCVSPSVPNAQPTSDLKNFYSSGEAVTFVCDRGYGFEGTHYAVCDDGTWWLPVCKNATCAAPHVENGKPEKDLESSYAGGDTVKFVCDRGHGFEGTSYALCDDGIWRLPVCEVRDCGAQPHIENGDFTELPTGTELRVNCKELYKRVGPETVKCASGGWTELPVCKPPCKVDKSRISSSDPDEYVLEGQRKILNCPSGHSKINVQCTNGQVIYSHCLDGQMYCVVLVMTVICIDGSIGQTDTCRAEKKKTSFSLTLLED</sequence>
<evidence type="ECO:0000256" key="5">
    <source>
        <dbReference type="PROSITE-ProRule" id="PRU00302"/>
    </source>
</evidence>
<dbReference type="SUPFAM" id="SSF57535">
    <property type="entry name" value="Complement control module/SCR domain"/>
    <property type="match status" value="3"/>
</dbReference>
<keyword evidence="3 6" id="KW-0732">Signal</keyword>
<dbReference type="Pfam" id="PF00084">
    <property type="entry name" value="Sushi"/>
    <property type="match status" value="3"/>
</dbReference>
<proteinExistence type="predicted"/>
<comment type="caution">
    <text evidence="5">Lacks conserved residue(s) required for the propagation of feature annotation.</text>
</comment>
<evidence type="ECO:0000256" key="2">
    <source>
        <dbReference type="ARBA" id="ARBA00022659"/>
    </source>
</evidence>
<dbReference type="AlphaFoldDB" id="A0A9D3SM35"/>
<keyword evidence="2 5" id="KW-0768">Sushi</keyword>
<comment type="caution">
    <text evidence="8">The sequence shown here is derived from an EMBL/GenBank/DDBJ whole genome shotgun (WGS) entry which is preliminary data.</text>
</comment>
<dbReference type="InterPro" id="IPR051503">
    <property type="entry name" value="ComplSys_Reg/VirEntry_Med"/>
</dbReference>
<dbReference type="Proteomes" id="UP000824219">
    <property type="component" value="Linkage Group LG07"/>
</dbReference>
<dbReference type="InterPro" id="IPR000436">
    <property type="entry name" value="Sushi_SCR_CCP_dom"/>
</dbReference>
<dbReference type="SMART" id="SM00032">
    <property type="entry name" value="CCP"/>
    <property type="match status" value="3"/>
</dbReference>
<evidence type="ECO:0000259" key="7">
    <source>
        <dbReference type="PROSITE" id="PS50923"/>
    </source>
</evidence>
<keyword evidence="4" id="KW-1015">Disulfide bond</keyword>
<dbReference type="PANTHER" id="PTHR45785">
    <property type="entry name" value="COMPLEMENT FACTOR H-RELATED"/>
    <property type="match status" value="1"/>
</dbReference>
<reference evidence="8 9" key="1">
    <citation type="submission" date="2021-06" db="EMBL/GenBank/DDBJ databases">
        <title>Chromosome-level genome assembly of the red-tail catfish (Hemibagrus wyckioides).</title>
        <authorList>
            <person name="Shao F."/>
        </authorList>
    </citation>
    <scope>NUCLEOTIDE SEQUENCE [LARGE SCALE GENOMIC DNA]</scope>
    <source>
        <strain evidence="8">EC202008001</strain>
        <tissue evidence="8">Blood</tissue>
    </source>
</reference>
<dbReference type="Gene3D" id="2.10.70.10">
    <property type="entry name" value="Complement Module, domain 1"/>
    <property type="match status" value="3"/>
</dbReference>
<evidence type="ECO:0000256" key="1">
    <source>
        <dbReference type="ARBA" id="ARBA00004328"/>
    </source>
</evidence>
<name>A0A9D3SM35_9TELE</name>
<feature type="signal peptide" evidence="6">
    <location>
        <begin position="1"/>
        <end position="18"/>
    </location>
</feature>